<protein>
    <submittedName>
        <fullName evidence="3">Class I SAM-dependent methyltransferase</fullName>
    </submittedName>
</protein>
<dbReference type="GO" id="GO:0008168">
    <property type="term" value="F:methyltransferase activity"/>
    <property type="evidence" value="ECO:0007669"/>
    <property type="project" value="UniProtKB-KW"/>
</dbReference>
<keyword evidence="2 3" id="KW-0808">Transferase</keyword>
<keyword evidence="4" id="KW-1185">Reference proteome</keyword>
<comment type="caution">
    <text evidence="3">The sequence shown here is derived from an EMBL/GenBank/DDBJ whole genome shotgun (WGS) entry which is preliminary data.</text>
</comment>
<sequence>MPDRRGTQSSWWGHVPFAAWLVGAARPRSIVELGSFAGVSYFAFCQAVVAEGVACRCHAVDTWQGDAHAGQYDDSVHEDFKRHNDANYAAISTMHRCTFDEALARFPDGSVDILHIDGLHTYEAVRHDFETWLPKLSDRGVVLFHDANERRADFGVWRFWEEVSARWPGFLFLHSHGLGVLCVGAHAPEAVRGLCGADAERTHLLRERFGAIGDRWHAQAQWEVTRQALETTRAALESERTARATAEQRAQVLEHSTSWRLTAPLRSAGHAVPGVARLARRTAKLAWWTVTLQLPARLAERRAARGKR</sequence>
<dbReference type="Pfam" id="PF13578">
    <property type="entry name" value="Methyltransf_24"/>
    <property type="match status" value="1"/>
</dbReference>
<dbReference type="GO" id="GO:0071770">
    <property type="term" value="P:DIM/DIP cell wall layer assembly"/>
    <property type="evidence" value="ECO:0007669"/>
    <property type="project" value="TreeGrafter"/>
</dbReference>
<dbReference type="Gene3D" id="3.40.50.150">
    <property type="entry name" value="Vaccinia Virus protein VP39"/>
    <property type="match status" value="1"/>
</dbReference>
<keyword evidence="1 3" id="KW-0489">Methyltransferase</keyword>
<gene>
    <name evidence="3" type="ORF">GWK16_05190</name>
</gene>
<dbReference type="PANTHER" id="PTHR40048">
    <property type="entry name" value="RHAMNOSYL O-METHYLTRANSFERASE"/>
    <property type="match status" value="1"/>
</dbReference>
<dbReference type="PANTHER" id="PTHR40048:SF1">
    <property type="entry name" value="RHAMNOSYL O-METHYLTRANSFERASE"/>
    <property type="match status" value="1"/>
</dbReference>
<dbReference type="GO" id="GO:0032259">
    <property type="term" value="P:methylation"/>
    <property type="evidence" value="ECO:0007669"/>
    <property type="project" value="UniProtKB-KW"/>
</dbReference>
<organism evidence="3 4">
    <name type="scientific">Neoroseomonas marina</name>
    <dbReference type="NCBI Taxonomy" id="1232220"/>
    <lineage>
        <taxon>Bacteria</taxon>
        <taxon>Pseudomonadati</taxon>
        <taxon>Pseudomonadota</taxon>
        <taxon>Alphaproteobacteria</taxon>
        <taxon>Acetobacterales</taxon>
        <taxon>Acetobacteraceae</taxon>
        <taxon>Neoroseomonas</taxon>
    </lineage>
</organism>
<dbReference type="InterPro" id="IPR029063">
    <property type="entry name" value="SAM-dependent_MTases_sf"/>
</dbReference>
<accession>A0A848EAY5</accession>
<dbReference type="GO" id="GO:0005886">
    <property type="term" value="C:plasma membrane"/>
    <property type="evidence" value="ECO:0007669"/>
    <property type="project" value="TreeGrafter"/>
</dbReference>
<evidence type="ECO:0000256" key="2">
    <source>
        <dbReference type="ARBA" id="ARBA00022679"/>
    </source>
</evidence>
<evidence type="ECO:0000313" key="3">
    <source>
        <dbReference type="EMBL" id="NMJ40623.1"/>
    </source>
</evidence>
<dbReference type="AlphaFoldDB" id="A0A848EAY5"/>
<evidence type="ECO:0000256" key="1">
    <source>
        <dbReference type="ARBA" id="ARBA00022603"/>
    </source>
</evidence>
<evidence type="ECO:0000313" key="4">
    <source>
        <dbReference type="Proteomes" id="UP000548582"/>
    </source>
</evidence>
<name>A0A848EAY5_9PROT</name>
<dbReference type="Proteomes" id="UP000548582">
    <property type="component" value="Unassembled WGS sequence"/>
</dbReference>
<reference evidence="3 4" key="1">
    <citation type="submission" date="2020-03" db="EMBL/GenBank/DDBJ databases">
        <authorList>
            <person name="Sun Q."/>
        </authorList>
    </citation>
    <scope>NUCLEOTIDE SEQUENCE [LARGE SCALE GENOMIC DNA]</scope>
    <source>
        <strain evidence="3 4">JC162</strain>
    </source>
</reference>
<dbReference type="SUPFAM" id="SSF53335">
    <property type="entry name" value="S-adenosyl-L-methionine-dependent methyltransferases"/>
    <property type="match status" value="1"/>
</dbReference>
<dbReference type="EMBL" id="JABBKX010000001">
    <property type="protein sequence ID" value="NMJ40623.1"/>
    <property type="molecule type" value="Genomic_DNA"/>
</dbReference>
<proteinExistence type="predicted"/>